<proteinExistence type="predicted"/>
<name>A0A484ND72_9ASTE</name>
<sequence>MSFLGEVDRAGEQYSFIPAYQAGASTESRECEMKALSQNSQSVASSFFPTSESSFLRYGIKFSYKKFLQFVVVILCSYRCDPKIVSQDQ</sequence>
<keyword evidence="2" id="KW-1185">Reference proteome</keyword>
<evidence type="ECO:0000313" key="1">
    <source>
        <dbReference type="EMBL" id="VFQ99010.1"/>
    </source>
</evidence>
<dbReference type="EMBL" id="OOIL02006641">
    <property type="protein sequence ID" value="VFQ99010.1"/>
    <property type="molecule type" value="Genomic_DNA"/>
</dbReference>
<dbReference type="Proteomes" id="UP000595140">
    <property type="component" value="Unassembled WGS sequence"/>
</dbReference>
<reference evidence="1 2" key="1">
    <citation type="submission" date="2018-04" db="EMBL/GenBank/DDBJ databases">
        <authorList>
            <person name="Vogel A."/>
        </authorList>
    </citation>
    <scope>NUCLEOTIDE SEQUENCE [LARGE SCALE GENOMIC DNA]</scope>
</reference>
<protein>
    <submittedName>
        <fullName evidence="1">Uncharacterized protein</fullName>
    </submittedName>
</protein>
<organism evidence="1 2">
    <name type="scientific">Cuscuta campestris</name>
    <dbReference type="NCBI Taxonomy" id="132261"/>
    <lineage>
        <taxon>Eukaryota</taxon>
        <taxon>Viridiplantae</taxon>
        <taxon>Streptophyta</taxon>
        <taxon>Embryophyta</taxon>
        <taxon>Tracheophyta</taxon>
        <taxon>Spermatophyta</taxon>
        <taxon>Magnoliopsida</taxon>
        <taxon>eudicotyledons</taxon>
        <taxon>Gunneridae</taxon>
        <taxon>Pentapetalae</taxon>
        <taxon>asterids</taxon>
        <taxon>lamiids</taxon>
        <taxon>Solanales</taxon>
        <taxon>Convolvulaceae</taxon>
        <taxon>Cuscuteae</taxon>
        <taxon>Cuscuta</taxon>
        <taxon>Cuscuta subgen. Grammica</taxon>
        <taxon>Cuscuta sect. Cleistogrammica</taxon>
    </lineage>
</organism>
<dbReference type="AlphaFoldDB" id="A0A484ND72"/>
<evidence type="ECO:0000313" key="2">
    <source>
        <dbReference type="Proteomes" id="UP000595140"/>
    </source>
</evidence>
<gene>
    <name evidence="1" type="ORF">CCAM_LOCUS40786</name>
</gene>
<accession>A0A484ND72</accession>